<dbReference type="EMBL" id="MN740840">
    <property type="protein sequence ID" value="QHU14400.1"/>
    <property type="molecule type" value="Genomic_DNA"/>
</dbReference>
<dbReference type="InterPro" id="IPR003615">
    <property type="entry name" value="HNH_nuc"/>
</dbReference>
<dbReference type="Gene3D" id="1.10.30.50">
    <property type="match status" value="1"/>
</dbReference>
<dbReference type="GO" id="GO:0003676">
    <property type="term" value="F:nucleic acid binding"/>
    <property type="evidence" value="ECO:0007669"/>
    <property type="project" value="InterPro"/>
</dbReference>
<dbReference type="GO" id="GO:0004519">
    <property type="term" value="F:endonuclease activity"/>
    <property type="evidence" value="ECO:0007669"/>
    <property type="project" value="InterPro"/>
</dbReference>
<dbReference type="AlphaFoldDB" id="A0A6C0KC90"/>
<dbReference type="GO" id="GO:0008270">
    <property type="term" value="F:zinc ion binding"/>
    <property type="evidence" value="ECO:0007669"/>
    <property type="project" value="InterPro"/>
</dbReference>
<dbReference type="Pfam" id="PF01844">
    <property type="entry name" value="HNH"/>
    <property type="match status" value="1"/>
</dbReference>
<evidence type="ECO:0000259" key="1">
    <source>
        <dbReference type="Pfam" id="PF01844"/>
    </source>
</evidence>
<organism evidence="2">
    <name type="scientific">viral metagenome</name>
    <dbReference type="NCBI Taxonomy" id="1070528"/>
    <lineage>
        <taxon>unclassified sequences</taxon>
        <taxon>metagenomes</taxon>
        <taxon>organismal metagenomes</taxon>
    </lineage>
</organism>
<dbReference type="CDD" id="cd00085">
    <property type="entry name" value="HNHc"/>
    <property type="match status" value="1"/>
</dbReference>
<name>A0A6C0KC90_9ZZZZ</name>
<protein>
    <recommendedName>
        <fullName evidence="1">HNH domain-containing protein</fullName>
    </recommendedName>
</protein>
<feature type="domain" description="HNH" evidence="1">
    <location>
        <begin position="40"/>
        <end position="71"/>
    </location>
</feature>
<proteinExistence type="predicted"/>
<evidence type="ECO:0000313" key="2">
    <source>
        <dbReference type="EMBL" id="QHU14400.1"/>
    </source>
</evidence>
<accession>A0A6C0KC90</accession>
<dbReference type="InterPro" id="IPR002711">
    <property type="entry name" value="HNH"/>
</dbReference>
<sequence length="123" mass="14013">MKKSIPKHLTRLVWEHYNGPVWQAKCVVSWCDVMCHCMSADWHVGHDIPESLGGSTCITNLRPICCNCNLGMGSRMSITEWDLKFGGDHREAARSLILLRSSSRKRKCSDTLDSNVRKRHRSS</sequence>
<reference evidence="2" key="1">
    <citation type="journal article" date="2020" name="Nature">
        <title>Giant virus diversity and host interactions through global metagenomics.</title>
        <authorList>
            <person name="Schulz F."/>
            <person name="Roux S."/>
            <person name="Paez-Espino D."/>
            <person name="Jungbluth S."/>
            <person name="Walsh D.A."/>
            <person name="Denef V.J."/>
            <person name="McMahon K.D."/>
            <person name="Konstantinidis K.T."/>
            <person name="Eloe-Fadrosh E.A."/>
            <person name="Kyrpides N.C."/>
            <person name="Woyke T."/>
        </authorList>
    </citation>
    <scope>NUCLEOTIDE SEQUENCE</scope>
    <source>
        <strain evidence="2">GVMAG-S-1102113-118</strain>
    </source>
</reference>